<evidence type="ECO:0000313" key="3">
    <source>
        <dbReference type="Proteomes" id="UP000704611"/>
    </source>
</evidence>
<reference evidence="2 3" key="1">
    <citation type="submission" date="2021-06" db="EMBL/GenBank/DDBJ databases">
        <title>Rheinheimera indica sp. nov., isolated from deep-sea sediment.</title>
        <authorList>
            <person name="Wang Z."/>
            <person name="Zhang X.-Y."/>
        </authorList>
    </citation>
    <scope>NUCLEOTIDE SEQUENCE [LARGE SCALE GENOMIC DNA]</scope>
    <source>
        <strain evidence="2 3">SM2107</strain>
    </source>
</reference>
<dbReference type="Proteomes" id="UP000704611">
    <property type="component" value="Unassembled WGS sequence"/>
</dbReference>
<protein>
    <submittedName>
        <fullName evidence="2">Peptidoglycan binding protein CsiV</fullName>
    </submittedName>
</protein>
<comment type="caution">
    <text evidence="2">The sequence shown here is derived from an EMBL/GenBank/DDBJ whole genome shotgun (WGS) entry which is preliminary data.</text>
</comment>
<dbReference type="EMBL" id="JAHRID010000002">
    <property type="protein sequence ID" value="MBV2128434.1"/>
    <property type="molecule type" value="Genomic_DNA"/>
</dbReference>
<organism evidence="2 3">
    <name type="scientific">Arsukibacterium indicum</name>
    <dbReference type="NCBI Taxonomy" id="2848612"/>
    <lineage>
        <taxon>Bacteria</taxon>
        <taxon>Pseudomonadati</taxon>
        <taxon>Pseudomonadota</taxon>
        <taxon>Gammaproteobacteria</taxon>
        <taxon>Chromatiales</taxon>
        <taxon>Chromatiaceae</taxon>
        <taxon>Arsukibacterium</taxon>
    </lineage>
</organism>
<accession>A0ABS6MJ93</accession>
<feature type="signal peptide" evidence="1">
    <location>
        <begin position="1"/>
        <end position="22"/>
    </location>
</feature>
<gene>
    <name evidence="2" type="ORF">KQY15_04925</name>
</gene>
<evidence type="ECO:0000256" key="1">
    <source>
        <dbReference type="SAM" id="SignalP"/>
    </source>
</evidence>
<keyword evidence="1" id="KW-0732">Signal</keyword>
<proteinExistence type="predicted"/>
<evidence type="ECO:0000313" key="2">
    <source>
        <dbReference type="EMBL" id="MBV2128434.1"/>
    </source>
</evidence>
<keyword evidence="3" id="KW-1185">Reference proteome</keyword>
<dbReference type="Pfam" id="PF10972">
    <property type="entry name" value="CsiV"/>
    <property type="match status" value="1"/>
</dbReference>
<feature type="chain" id="PRO_5046898405" evidence="1">
    <location>
        <begin position="23"/>
        <end position="370"/>
    </location>
</feature>
<dbReference type="InterPro" id="IPR021241">
    <property type="entry name" value="CsiV"/>
</dbReference>
<dbReference type="RefSeq" id="WP_217667815.1">
    <property type="nucleotide sequence ID" value="NZ_JAHRID010000002.1"/>
</dbReference>
<name>A0ABS6MJ93_9GAMM</name>
<sequence length="370" mass="41767">MSVYLKCVFGAVLLAASNTATAQSNAAERWFEIELIVFSPARSADLKEQFDNDVTPIRLSNSFDLVTAHYQPQINTLLGTLVRCAETEQISDPLLPAKLRDWQQWQPVYYPLFCLSEQQPAAWQRTSLFPEILLNNELPMPASLPVQLAGKSDNHMPVPYLAPRSAFGLTELAAKINRQPNQTVLLHTVWRQAPVTEKLAVPSRWFAGADYSELVDYWGRDRQQAANDDSSTGLTLVESPRQDDLFSAIDTLLDQLNAAGKLEALPDQPQVLRISDSLSNLPDNVWQLDGLFKLHLDHYLFVNTDFNLRRFAADGMQSINVKQSRRVISGELHYLDHPYLGMIIQIRRFQPPEPETVEEIDVGEVTALQQ</sequence>